<reference evidence="1" key="2">
    <citation type="submission" date="2015-03" db="EMBL/GenBank/DDBJ databases">
        <authorList>
            <person name="Chow C.-E.T."/>
            <person name="Winget D.M."/>
            <person name="White R.A.III."/>
            <person name="Hallam S.J."/>
            <person name="Suttle C.A."/>
        </authorList>
    </citation>
    <scope>NUCLEOTIDE SEQUENCE</scope>
    <source>
        <strain evidence="1">Anoxic2_1</strain>
    </source>
</reference>
<organism evidence="1">
    <name type="scientific">uncultured marine virus</name>
    <dbReference type="NCBI Taxonomy" id="186617"/>
    <lineage>
        <taxon>Viruses</taxon>
        <taxon>environmental samples</taxon>
    </lineage>
</organism>
<accession>A0A0F7L526</accession>
<sequence>MRHPVARRVRAPGRRVVPALRHHLAQAEPDAGERDRPPDEVARVHLPDEQVGAVSLRCRRD</sequence>
<dbReference type="EMBL" id="KR029585">
    <property type="protein sequence ID" value="AKH46632.1"/>
    <property type="molecule type" value="Genomic_DNA"/>
</dbReference>
<protein>
    <submittedName>
        <fullName evidence="1">Cellulase</fullName>
    </submittedName>
</protein>
<proteinExistence type="predicted"/>
<reference evidence="1" key="1">
    <citation type="journal article" date="2015" name="Front. Microbiol.">
        <title>Combining genomic sequencing methods to explore viral diversity and reveal potential virus-host interactions.</title>
        <authorList>
            <person name="Chow C.E."/>
            <person name="Winget D.M."/>
            <person name="White R.A.III."/>
            <person name="Hallam S.J."/>
            <person name="Suttle C.A."/>
        </authorList>
    </citation>
    <scope>NUCLEOTIDE SEQUENCE</scope>
    <source>
        <strain evidence="1">Anoxic2_1</strain>
    </source>
</reference>
<evidence type="ECO:0000313" key="1">
    <source>
        <dbReference type="EMBL" id="AKH46632.1"/>
    </source>
</evidence>
<name>A0A0F7L526_9VIRU</name>